<protein>
    <submittedName>
        <fullName evidence="2">Putative ATPase</fullName>
    </submittedName>
</protein>
<dbReference type="EMBL" id="JACHJU010000003">
    <property type="protein sequence ID" value="MBB4942521.1"/>
    <property type="molecule type" value="Genomic_DNA"/>
</dbReference>
<evidence type="ECO:0000313" key="2">
    <source>
        <dbReference type="EMBL" id="MBB4942521.1"/>
    </source>
</evidence>
<organism evidence="2 3">
    <name type="scientific">Streptosporangium album</name>
    <dbReference type="NCBI Taxonomy" id="47479"/>
    <lineage>
        <taxon>Bacteria</taxon>
        <taxon>Bacillati</taxon>
        <taxon>Actinomycetota</taxon>
        <taxon>Actinomycetes</taxon>
        <taxon>Streptosporangiales</taxon>
        <taxon>Streptosporangiaceae</taxon>
        <taxon>Streptosporangium</taxon>
    </lineage>
</organism>
<feature type="domain" description="NadR/Ttd14 AAA" evidence="1">
    <location>
        <begin position="9"/>
        <end position="172"/>
    </location>
</feature>
<dbReference type="RefSeq" id="WP_184758469.1">
    <property type="nucleotide sequence ID" value="NZ_BAABEK010000012.1"/>
</dbReference>
<keyword evidence="3" id="KW-1185">Reference proteome</keyword>
<name>A0A7W7S3Z3_9ACTN</name>
<comment type="caution">
    <text evidence="2">The sequence shown here is derived from an EMBL/GenBank/DDBJ whole genome shotgun (WGS) entry which is preliminary data.</text>
</comment>
<sequence length="181" mass="20544">MSSEPGRFIVVTGGPGSGKSTLIDRLQEAGYARSDEAGRGIIQDQVAIGGRALPWVDPDLFAEAMLCWELRSYRLAVAHSALAFFDRGIPDIVGYLRLEGRPVPPHIHAAAQRFRYHHRVLVAPPWPEIYEQDDERRQSFETARRTYESMVATYTEYGYELVTLPRVPVRERLRFVTGWIG</sequence>
<dbReference type="Gene3D" id="3.40.50.300">
    <property type="entry name" value="P-loop containing nucleotide triphosphate hydrolases"/>
    <property type="match status" value="1"/>
</dbReference>
<dbReference type="InterPro" id="IPR038727">
    <property type="entry name" value="NadR/Ttd14_AAA_dom"/>
</dbReference>
<dbReference type="AlphaFoldDB" id="A0A7W7S3Z3"/>
<evidence type="ECO:0000259" key="1">
    <source>
        <dbReference type="Pfam" id="PF13521"/>
    </source>
</evidence>
<dbReference type="SUPFAM" id="SSF52540">
    <property type="entry name" value="P-loop containing nucleoside triphosphate hydrolases"/>
    <property type="match status" value="1"/>
</dbReference>
<dbReference type="Proteomes" id="UP000534286">
    <property type="component" value="Unassembled WGS sequence"/>
</dbReference>
<dbReference type="Pfam" id="PF13521">
    <property type="entry name" value="AAA_28"/>
    <property type="match status" value="1"/>
</dbReference>
<evidence type="ECO:0000313" key="3">
    <source>
        <dbReference type="Proteomes" id="UP000534286"/>
    </source>
</evidence>
<gene>
    <name evidence="2" type="ORF">FHR32_006907</name>
</gene>
<reference evidence="2 3" key="1">
    <citation type="submission" date="2020-08" db="EMBL/GenBank/DDBJ databases">
        <title>Sequencing the genomes of 1000 actinobacteria strains.</title>
        <authorList>
            <person name="Klenk H.-P."/>
        </authorList>
    </citation>
    <scope>NUCLEOTIDE SEQUENCE [LARGE SCALE GENOMIC DNA]</scope>
    <source>
        <strain evidence="2 3">DSM 43023</strain>
    </source>
</reference>
<dbReference type="InterPro" id="IPR027417">
    <property type="entry name" value="P-loop_NTPase"/>
</dbReference>
<accession>A0A7W7S3Z3</accession>
<proteinExistence type="predicted"/>